<gene>
    <name evidence="1" type="ORF">GGD56_003103</name>
</gene>
<protein>
    <submittedName>
        <fullName evidence="1">Uncharacterized protein</fullName>
    </submittedName>
</protein>
<organism evidence="1 2">
    <name type="scientific">Rhizobium mongolense</name>
    <dbReference type="NCBI Taxonomy" id="57676"/>
    <lineage>
        <taxon>Bacteria</taxon>
        <taxon>Pseudomonadati</taxon>
        <taxon>Pseudomonadota</taxon>
        <taxon>Alphaproteobacteria</taxon>
        <taxon>Hyphomicrobiales</taxon>
        <taxon>Rhizobiaceae</taxon>
        <taxon>Rhizobium/Agrobacterium group</taxon>
        <taxon>Rhizobium</taxon>
    </lineage>
</organism>
<sequence>MADALWQPSGFPTLWLSAVTLEATFHPNHHQIITRRIMGGGVGLQKPAEIVRYFFGGHICRKAKVHPNRLAKVRTIDHSFSSKGRRFEIPARKVLVPSPLL</sequence>
<reference evidence="1 2" key="1">
    <citation type="submission" date="2020-08" db="EMBL/GenBank/DDBJ databases">
        <title>Genomic Encyclopedia of Type Strains, Phase IV (KMG-V): Genome sequencing to study the core and pangenomes of soil and plant-associated prokaryotes.</title>
        <authorList>
            <person name="Whitman W."/>
        </authorList>
    </citation>
    <scope>NUCLEOTIDE SEQUENCE [LARGE SCALE GENOMIC DNA]</scope>
    <source>
        <strain evidence="1 2">SEMIA 4087</strain>
    </source>
</reference>
<keyword evidence="2" id="KW-1185">Reference proteome</keyword>
<dbReference type="Proteomes" id="UP000551353">
    <property type="component" value="Unassembled WGS sequence"/>
</dbReference>
<evidence type="ECO:0000313" key="2">
    <source>
        <dbReference type="Proteomes" id="UP000551353"/>
    </source>
</evidence>
<dbReference type="EMBL" id="JACIFX010000003">
    <property type="protein sequence ID" value="MBB4229261.1"/>
    <property type="molecule type" value="Genomic_DNA"/>
</dbReference>
<name>A0ABR6IN45_9HYPH</name>
<proteinExistence type="predicted"/>
<accession>A0ABR6IN45</accession>
<evidence type="ECO:0000313" key="1">
    <source>
        <dbReference type="EMBL" id="MBB4229261.1"/>
    </source>
</evidence>
<comment type="caution">
    <text evidence="1">The sequence shown here is derived from an EMBL/GenBank/DDBJ whole genome shotgun (WGS) entry which is preliminary data.</text>
</comment>